<dbReference type="AlphaFoldDB" id="A0A1T5AKE5"/>
<organism evidence="1 2">
    <name type="scientific">Salegentibacter holothuriorum</name>
    <dbReference type="NCBI Taxonomy" id="241145"/>
    <lineage>
        <taxon>Bacteria</taxon>
        <taxon>Pseudomonadati</taxon>
        <taxon>Bacteroidota</taxon>
        <taxon>Flavobacteriia</taxon>
        <taxon>Flavobacteriales</taxon>
        <taxon>Flavobacteriaceae</taxon>
        <taxon>Salegentibacter</taxon>
    </lineage>
</organism>
<name>A0A1T5AKE5_9FLAO</name>
<sequence>MILNHNSIKKIADKAFRTHCLHCGDKTNLILTSPPNFSFLTRYKPRNIGIVYQCSSCLDTVFLKFKVSRYEEYKIHIETYLGL</sequence>
<proteinExistence type="predicted"/>
<gene>
    <name evidence="1" type="ORF">SAMN05660776_0651</name>
</gene>
<dbReference type="EMBL" id="FUYY01000001">
    <property type="protein sequence ID" value="SKB35365.1"/>
    <property type="molecule type" value="Genomic_DNA"/>
</dbReference>
<dbReference type="STRING" id="241145.SAMN05660776_0651"/>
<evidence type="ECO:0000313" key="2">
    <source>
        <dbReference type="Proteomes" id="UP000190230"/>
    </source>
</evidence>
<dbReference type="Proteomes" id="UP000190230">
    <property type="component" value="Unassembled WGS sequence"/>
</dbReference>
<keyword evidence="2" id="KW-1185">Reference proteome</keyword>
<accession>A0A1T5AKE5</accession>
<evidence type="ECO:0000313" key="1">
    <source>
        <dbReference type="EMBL" id="SKB35365.1"/>
    </source>
</evidence>
<reference evidence="2" key="1">
    <citation type="submission" date="2017-02" db="EMBL/GenBank/DDBJ databases">
        <authorList>
            <person name="Varghese N."/>
            <person name="Submissions S."/>
        </authorList>
    </citation>
    <scope>NUCLEOTIDE SEQUENCE [LARGE SCALE GENOMIC DNA]</scope>
    <source>
        <strain evidence="2">DSM 23405</strain>
    </source>
</reference>
<protein>
    <submittedName>
        <fullName evidence="1">Uncharacterized protein</fullName>
    </submittedName>
</protein>